<dbReference type="GeneID" id="39578120"/>
<sequence length="205" mass="21683">MRFPAILAALVAATFVVASPHHAQLYYQLVTASGSPKPMRLAEVQFDPTTPESATVLSYDAPDLLFEADAETETNADLDANLVRIGLYDSKKSTWISSTSVTSASTFSKGYSPHLLLTVDTDGTVLGAAARGVRIDAGVTRDFGPQAIVHVTGKGKTPEAGKPVVLTPDGKKHVPEQEKSFLQKYWWVLAVLAVLTLGGGGGDGK</sequence>
<reference evidence="2 3" key="1">
    <citation type="journal article" date="2018" name="Mol. Ecol.">
        <title>The obligate alkalophilic soda-lake fungus Sodiomyces alkalinus has shifted to a protein diet.</title>
        <authorList>
            <person name="Grum-Grzhimaylo A.A."/>
            <person name="Falkoski D.L."/>
            <person name="van den Heuvel J."/>
            <person name="Valero-Jimenez C.A."/>
            <person name="Min B."/>
            <person name="Choi I.G."/>
            <person name="Lipzen A."/>
            <person name="Daum C.G."/>
            <person name="Aanen D.K."/>
            <person name="Tsang A."/>
            <person name="Henrissat B."/>
            <person name="Bilanenko E.N."/>
            <person name="de Vries R.P."/>
            <person name="van Kan J.A.L."/>
            <person name="Grigoriev I.V."/>
            <person name="Debets A.J.M."/>
        </authorList>
    </citation>
    <scope>NUCLEOTIDE SEQUENCE [LARGE SCALE GENOMIC DNA]</scope>
    <source>
        <strain evidence="2 3">F11</strain>
    </source>
</reference>
<evidence type="ECO:0008006" key="4">
    <source>
        <dbReference type="Google" id="ProtNLM"/>
    </source>
</evidence>
<dbReference type="RefSeq" id="XP_028468103.1">
    <property type="nucleotide sequence ID" value="XM_028609642.1"/>
</dbReference>
<gene>
    <name evidence="2" type="ORF">SODALDRAFT_321672</name>
</gene>
<accession>A0A3N2Q0K7</accession>
<dbReference type="Proteomes" id="UP000272025">
    <property type="component" value="Unassembled WGS sequence"/>
</dbReference>
<protein>
    <recommendedName>
        <fullName evidence="4">Cyclin-dependent protein kinase regulator pho80</fullName>
    </recommendedName>
</protein>
<evidence type="ECO:0000313" key="3">
    <source>
        <dbReference type="Proteomes" id="UP000272025"/>
    </source>
</evidence>
<dbReference type="OrthoDB" id="1894652at2759"/>
<evidence type="ECO:0000256" key="1">
    <source>
        <dbReference type="SAM" id="SignalP"/>
    </source>
</evidence>
<evidence type="ECO:0000313" key="2">
    <source>
        <dbReference type="EMBL" id="ROT40297.1"/>
    </source>
</evidence>
<name>A0A3N2Q0K7_SODAK</name>
<keyword evidence="1" id="KW-0732">Signal</keyword>
<dbReference type="STRING" id="1314773.A0A3N2Q0K7"/>
<dbReference type="EMBL" id="ML119052">
    <property type="protein sequence ID" value="ROT40297.1"/>
    <property type="molecule type" value="Genomic_DNA"/>
</dbReference>
<organism evidence="2 3">
    <name type="scientific">Sodiomyces alkalinus (strain CBS 110278 / VKM F-3762 / F11)</name>
    <name type="common">Alkaliphilic filamentous fungus</name>
    <dbReference type="NCBI Taxonomy" id="1314773"/>
    <lineage>
        <taxon>Eukaryota</taxon>
        <taxon>Fungi</taxon>
        <taxon>Dikarya</taxon>
        <taxon>Ascomycota</taxon>
        <taxon>Pezizomycotina</taxon>
        <taxon>Sordariomycetes</taxon>
        <taxon>Hypocreomycetidae</taxon>
        <taxon>Glomerellales</taxon>
        <taxon>Plectosphaerellaceae</taxon>
        <taxon>Sodiomyces</taxon>
    </lineage>
</organism>
<proteinExistence type="predicted"/>
<dbReference type="PANTHER" id="PTHR39219">
    <property type="entry name" value="ER MEMBRANE PROTEIN COMPLEX SUBUNIT 10"/>
    <property type="match status" value="1"/>
</dbReference>
<keyword evidence="3" id="KW-1185">Reference proteome</keyword>
<feature type="signal peptide" evidence="1">
    <location>
        <begin position="1"/>
        <end position="18"/>
    </location>
</feature>
<dbReference type="PANTHER" id="PTHR39219:SF1">
    <property type="entry name" value="ER MEMBRANE PROTEIN COMPLEX SUBUNIT 10"/>
    <property type="match status" value="1"/>
</dbReference>
<dbReference type="AlphaFoldDB" id="A0A3N2Q0K7"/>
<feature type="chain" id="PRO_5018105762" description="Cyclin-dependent protein kinase regulator pho80" evidence="1">
    <location>
        <begin position="19"/>
        <end position="205"/>
    </location>
</feature>